<dbReference type="SMART" id="SM00233">
    <property type="entry name" value="PH"/>
    <property type="match status" value="1"/>
</dbReference>
<evidence type="ECO:0000256" key="1">
    <source>
        <dbReference type="SAM" id="MobiDB-lite"/>
    </source>
</evidence>
<feature type="region of interest" description="Disordered" evidence="1">
    <location>
        <begin position="417"/>
        <end position="444"/>
    </location>
</feature>
<comment type="caution">
    <text evidence="3">The sequence shown here is derived from an EMBL/GenBank/DDBJ whole genome shotgun (WGS) entry which is preliminary data.</text>
</comment>
<feature type="domain" description="PH" evidence="2">
    <location>
        <begin position="99"/>
        <end position="208"/>
    </location>
</feature>
<dbReference type="AlphaFoldDB" id="A0AAD5XGN3"/>
<dbReference type="InterPro" id="IPR051707">
    <property type="entry name" value="PI-Interact_SigTrans_Reg"/>
</dbReference>
<proteinExistence type="predicted"/>
<dbReference type="PROSITE" id="PS50003">
    <property type="entry name" value="PH_DOMAIN"/>
    <property type="match status" value="1"/>
</dbReference>
<feature type="region of interest" description="Disordered" evidence="1">
    <location>
        <begin position="1"/>
        <end position="85"/>
    </location>
</feature>
<evidence type="ECO:0000313" key="4">
    <source>
        <dbReference type="Proteomes" id="UP001211907"/>
    </source>
</evidence>
<feature type="compositionally biased region" description="Low complexity" evidence="1">
    <location>
        <begin position="47"/>
        <end position="63"/>
    </location>
</feature>
<feature type="compositionally biased region" description="Polar residues" evidence="1">
    <location>
        <begin position="1"/>
        <end position="14"/>
    </location>
</feature>
<dbReference type="CDD" id="cd00821">
    <property type="entry name" value="PH"/>
    <property type="match status" value="1"/>
</dbReference>
<dbReference type="Pfam" id="PF00169">
    <property type="entry name" value="PH"/>
    <property type="match status" value="1"/>
</dbReference>
<gene>
    <name evidence="3" type="ORF">HK100_011365</name>
</gene>
<organism evidence="3 4">
    <name type="scientific">Physocladia obscura</name>
    <dbReference type="NCBI Taxonomy" id="109957"/>
    <lineage>
        <taxon>Eukaryota</taxon>
        <taxon>Fungi</taxon>
        <taxon>Fungi incertae sedis</taxon>
        <taxon>Chytridiomycota</taxon>
        <taxon>Chytridiomycota incertae sedis</taxon>
        <taxon>Chytridiomycetes</taxon>
        <taxon>Chytridiales</taxon>
        <taxon>Chytriomycetaceae</taxon>
        <taxon>Physocladia</taxon>
    </lineage>
</organism>
<evidence type="ECO:0000313" key="3">
    <source>
        <dbReference type="EMBL" id="KAJ3124089.1"/>
    </source>
</evidence>
<dbReference type="SUPFAM" id="SSF50729">
    <property type="entry name" value="PH domain-like"/>
    <property type="match status" value="1"/>
</dbReference>
<keyword evidence="4" id="KW-1185">Reference proteome</keyword>
<sequence>MPRTNSPVPISIPTSGGGVAVNGPRSIMKRSSSLQRQGFERERDSCYYDNDNNNNSNYQGNLDSGDRSSSETMNGEMDEKEARHAARRSVTLGSLLASMATINGYLLKQSASGSEWKTRFVVLGDDASLWLFRNNTDHNAPPIARLPVTEVAQVNPAECSSDSMFRVSAHFLNTGSSNNSMPTQTWYLQCTDAESMFMWVRNIVRRLNANSYTPTVTPTSLHSASSSQLSTLSSTTASLSLSRRQSSADNYSQYSNGQSRQSFESIGFRQSIDRFDENNSYVPPMPETMASRVSIDTTASTATTNTGRSAFVPLKSLRRTVSQESTRSSPEEREAQMRAMHKEYVDCQLAANAQKFAQMKQQQKQRQYQETAAAVATTFVKETAAQKKEKEEREAKENAAGIAANFRLIDLFHPAGGVGTENDADIHRTPSPPENGSKKASGKGIKHIFGGFL</sequence>
<dbReference type="PANTHER" id="PTHR14336">
    <property type="entry name" value="TANDEM PH DOMAIN CONTAINING PROTEIN"/>
    <property type="match status" value="1"/>
</dbReference>
<dbReference type="InterPro" id="IPR011993">
    <property type="entry name" value="PH-like_dom_sf"/>
</dbReference>
<dbReference type="InterPro" id="IPR001849">
    <property type="entry name" value="PH_domain"/>
</dbReference>
<dbReference type="Proteomes" id="UP001211907">
    <property type="component" value="Unassembled WGS sequence"/>
</dbReference>
<name>A0AAD5XGN3_9FUNG</name>
<reference evidence="3" key="1">
    <citation type="submission" date="2020-05" db="EMBL/GenBank/DDBJ databases">
        <title>Phylogenomic resolution of chytrid fungi.</title>
        <authorList>
            <person name="Stajich J.E."/>
            <person name="Amses K."/>
            <person name="Simmons R."/>
            <person name="Seto K."/>
            <person name="Myers J."/>
            <person name="Bonds A."/>
            <person name="Quandt C.A."/>
            <person name="Barry K."/>
            <person name="Liu P."/>
            <person name="Grigoriev I."/>
            <person name="Longcore J.E."/>
            <person name="James T.Y."/>
        </authorList>
    </citation>
    <scope>NUCLEOTIDE SEQUENCE</scope>
    <source>
        <strain evidence="3">JEL0513</strain>
    </source>
</reference>
<dbReference type="Gene3D" id="2.30.29.30">
    <property type="entry name" value="Pleckstrin-homology domain (PH domain)/Phosphotyrosine-binding domain (PTB)"/>
    <property type="match status" value="1"/>
</dbReference>
<evidence type="ECO:0000259" key="2">
    <source>
        <dbReference type="PROSITE" id="PS50003"/>
    </source>
</evidence>
<dbReference type="PANTHER" id="PTHR14336:SF8">
    <property type="entry name" value="PROTEIN OPY1"/>
    <property type="match status" value="1"/>
</dbReference>
<dbReference type="EMBL" id="JADGJH010000696">
    <property type="protein sequence ID" value="KAJ3124089.1"/>
    <property type="molecule type" value="Genomic_DNA"/>
</dbReference>
<protein>
    <recommendedName>
        <fullName evidence="2">PH domain-containing protein</fullName>
    </recommendedName>
</protein>
<accession>A0AAD5XGN3</accession>